<dbReference type="EMBL" id="JAODUO010005512">
    <property type="protein sequence ID" value="KAK2140887.1"/>
    <property type="molecule type" value="Genomic_DNA"/>
</dbReference>
<feature type="coiled-coil region" evidence="1">
    <location>
        <begin position="20"/>
        <end position="155"/>
    </location>
</feature>
<accession>A0AAD9MP44</accession>
<evidence type="ECO:0000313" key="3">
    <source>
        <dbReference type="Proteomes" id="UP001209878"/>
    </source>
</evidence>
<protein>
    <submittedName>
        <fullName evidence="2">Uncharacterized protein</fullName>
    </submittedName>
</protein>
<dbReference type="AlphaFoldDB" id="A0AAD9MP44"/>
<organism evidence="2 3">
    <name type="scientific">Ridgeia piscesae</name>
    <name type="common">Tubeworm</name>
    <dbReference type="NCBI Taxonomy" id="27915"/>
    <lineage>
        <taxon>Eukaryota</taxon>
        <taxon>Metazoa</taxon>
        <taxon>Spiralia</taxon>
        <taxon>Lophotrochozoa</taxon>
        <taxon>Annelida</taxon>
        <taxon>Polychaeta</taxon>
        <taxon>Sedentaria</taxon>
        <taxon>Canalipalpata</taxon>
        <taxon>Sabellida</taxon>
        <taxon>Siboglinidae</taxon>
        <taxon>Ridgeia</taxon>
    </lineage>
</organism>
<keyword evidence="1" id="KW-0175">Coiled coil</keyword>
<keyword evidence="3" id="KW-1185">Reference proteome</keyword>
<name>A0AAD9MP44_RIDPI</name>
<evidence type="ECO:0000256" key="1">
    <source>
        <dbReference type="SAM" id="Coils"/>
    </source>
</evidence>
<reference evidence="2" key="1">
    <citation type="journal article" date="2023" name="Mol. Biol. Evol.">
        <title>Third-Generation Sequencing Reveals the Adaptive Role of the Epigenome in Three Deep-Sea Polychaetes.</title>
        <authorList>
            <person name="Perez M."/>
            <person name="Aroh O."/>
            <person name="Sun Y."/>
            <person name="Lan Y."/>
            <person name="Juniper S.K."/>
            <person name="Young C.R."/>
            <person name="Angers B."/>
            <person name="Qian P.Y."/>
        </authorList>
    </citation>
    <scope>NUCLEOTIDE SEQUENCE</scope>
    <source>
        <strain evidence="2">R07B-5</strain>
    </source>
</reference>
<proteinExistence type="predicted"/>
<evidence type="ECO:0000313" key="2">
    <source>
        <dbReference type="EMBL" id="KAK2140887.1"/>
    </source>
</evidence>
<comment type="caution">
    <text evidence="2">The sequence shown here is derived from an EMBL/GenBank/DDBJ whole genome shotgun (WGS) entry which is preliminary data.</text>
</comment>
<gene>
    <name evidence="2" type="ORF">NP493_5529g00005</name>
</gene>
<dbReference type="Proteomes" id="UP001209878">
    <property type="component" value="Unassembled WGS sequence"/>
</dbReference>
<sequence>MRKSKKFDTARVELEKASHVEELQGKLRQAELELEEERRTAAVRTTQMQELETLLSQNKDKVEQMKTERTDLIAKSSLQDKLTAAEDRLTATTEQNRQTLDKLNHQLQDARLECQSAGDRCCHLEATLKETGESLQTATQRAAETEADLKTKNELMLNMEATKNSQCADLENQLHMSQHALDENAAMLVKVKGQLEKCW</sequence>